<evidence type="ECO:0000313" key="8">
    <source>
        <dbReference type="EMBL" id="WNG44229.1"/>
    </source>
</evidence>
<keyword evidence="9" id="KW-1185">Reference proteome</keyword>
<name>A0ABY9WKB8_9BACT</name>
<accession>A0ABY9WKB8</accession>
<dbReference type="RefSeq" id="WP_395816631.1">
    <property type="nucleotide sequence ID" value="NZ_CP043494.1"/>
</dbReference>
<evidence type="ECO:0000259" key="7">
    <source>
        <dbReference type="Pfam" id="PF00413"/>
    </source>
</evidence>
<feature type="region of interest" description="Disordered" evidence="5">
    <location>
        <begin position="198"/>
        <end position="219"/>
    </location>
</feature>
<evidence type="ECO:0000256" key="6">
    <source>
        <dbReference type="SAM" id="Phobius"/>
    </source>
</evidence>
<evidence type="ECO:0000313" key="9">
    <source>
        <dbReference type="Proteomes" id="UP001611383"/>
    </source>
</evidence>
<dbReference type="Proteomes" id="UP001611383">
    <property type="component" value="Chromosome"/>
</dbReference>
<evidence type="ECO:0000256" key="1">
    <source>
        <dbReference type="ARBA" id="ARBA00022670"/>
    </source>
</evidence>
<keyword evidence="6" id="KW-0472">Membrane</keyword>
<keyword evidence="3" id="KW-0378">Hydrolase</keyword>
<dbReference type="SUPFAM" id="SSF55486">
    <property type="entry name" value="Metalloproteases ('zincins'), catalytic domain"/>
    <property type="match status" value="1"/>
</dbReference>
<organism evidence="8 9">
    <name type="scientific">Archangium minus</name>
    <dbReference type="NCBI Taxonomy" id="83450"/>
    <lineage>
        <taxon>Bacteria</taxon>
        <taxon>Pseudomonadati</taxon>
        <taxon>Myxococcota</taxon>
        <taxon>Myxococcia</taxon>
        <taxon>Myxococcales</taxon>
        <taxon>Cystobacterineae</taxon>
        <taxon>Archangiaceae</taxon>
        <taxon>Archangium</taxon>
    </lineage>
</organism>
<evidence type="ECO:0000256" key="3">
    <source>
        <dbReference type="ARBA" id="ARBA00022801"/>
    </source>
</evidence>
<keyword evidence="8" id="KW-0482">Metalloprotease</keyword>
<dbReference type="EMBL" id="CP043494">
    <property type="protein sequence ID" value="WNG44229.1"/>
    <property type="molecule type" value="Genomic_DNA"/>
</dbReference>
<dbReference type="Pfam" id="PF00413">
    <property type="entry name" value="Peptidase_M10"/>
    <property type="match status" value="1"/>
</dbReference>
<gene>
    <name evidence="8" type="ORF">F0U60_09005</name>
</gene>
<feature type="domain" description="Peptidase M10 metallopeptidase" evidence="7">
    <location>
        <begin position="349"/>
        <end position="419"/>
    </location>
</feature>
<dbReference type="Gene3D" id="3.40.390.10">
    <property type="entry name" value="Collagenase (Catalytic Domain)"/>
    <property type="match status" value="1"/>
</dbReference>
<keyword evidence="6" id="KW-1133">Transmembrane helix</keyword>
<dbReference type="InterPro" id="IPR024079">
    <property type="entry name" value="MetalloPept_cat_dom_sf"/>
</dbReference>
<keyword evidence="6" id="KW-0812">Transmembrane</keyword>
<dbReference type="GO" id="GO:0008237">
    <property type="term" value="F:metallopeptidase activity"/>
    <property type="evidence" value="ECO:0007669"/>
    <property type="project" value="UniProtKB-KW"/>
</dbReference>
<dbReference type="InterPro" id="IPR001818">
    <property type="entry name" value="Pept_M10_metallopeptidase"/>
</dbReference>
<keyword evidence="1" id="KW-0645">Protease</keyword>
<proteinExistence type="predicted"/>
<reference evidence="8 9" key="1">
    <citation type="submission" date="2019-08" db="EMBL/GenBank/DDBJ databases">
        <title>Archangium and Cystobacter genomes.</title>
        <authorList>
            <person name="Chen I.-C.K."/>
            <person name="Wielgoss S."/>
        </authorList>
    </citation>
    <scope>NUCLEOTIDE SEQUENCE [LARGE SCALE GENOMIC DNA]</scope>
    <source>
        <strain evidence="8 9">Cbm 6</strain>
    </source>
</reference>
<keyword evidence="2" id="KW-0479">Metal-binding</keyword>
<feature type="transmembrane region" description="Helical" evidence="6">
    <location>
        <begin position="447"/>
        <end position="465"/>
    </location>
</feature>
<sequence>MRHPGTGLGLAGPLRCMTLHLFGALVLCLLPPVARASTLMALDVPALTRGSDLVVHGRVVRATSRQVQGTGRIVTDVEVTADEVLRGSAERSSVHVVLPGGTVGDLRQHISGAPELVSGEEVVLFLARGTEGLRVVGLAQGAFHVQRSQEGRKVLARAELPEALRLVDPLSLQPVPTEARTMDIQALRAQVLGVGRDAAPPAPRSMQLPALDEPTSPPPAVRTRGFPTENAPEGHCLWWQGGSSLTFHQQQCMPGEPDCAARQQSVGRALLAWDDILVGCTSLRISDGPATASRQVGYVIEGANENIILLRDRTCSQPGDAGSEDCWQHSAETLALTTTTYKGRTGQILDADIEINAVAVFSQADVLDLQGVVTHEVGHALGLDHSPDTRSTMFPTYPSREDSLSVIDEGSRQAMCTIYPPGAPAVDCVAAEPELKAQPEEPWGCSAATGGGGPLMFSMVALWALRRRSRNGR</sequence>
<evidence type="ECO:0000256" key="4">
    <source>
        <dbReference type="ARBA" id="ARBA00022833"/>
    </source>
</evidence>
<keyword evidence="4" id="KW-0862">Zinc</keyword>
<protein>
    <submittedName>
        <fullName evidence="8">Matrixin family metalloprotease</fullName>
    </submittedName>
</protein>
<evidence type="ECO:0000256" key="5">
    <source>
        <dbReference type="SAM" id="MobiDB-lite"/>
    </source>
</evidence>
<evidence type="ECO:0000256" key="2">
    <source>
        <dbReference type="ARBA" id="ARBA00022723"/>
    </source>
</evidence>